<feature type="compositionally biased region" description="Low complexity" evidence="8">
    <location>
        <begin position="462"/>
        <end position="475"/>
    </location>
</feature>
<organism evidence="11 12">
    <name type="scientific">Cerrena zonata</name>
    <dbReference type="NCBI Taxonomy" id="2478898"/>
    <lineage>
        <taxon>Eukaryota</taxon>
        <taxon>Fungi</taxon>
        <taxon>Dikarya</taxon>
        <taxon>Basidiomycota</taxon>
        <taxon>Agaricomycotina</taxon>
        <taxon>Agaricomycetes</taxon>
        <taxon>Polyporales</taxon>
        <taxon>Cerrenaceae</taxon>
        <taxon>Cerrena</taxon>
    </lineage>
</organism>
<sequence>MKQTKLSTKAPTTVLSVSTDDEELPDRLNLFKLAAQRERRATTGSIAHEVINLISDEEEDDDPPNPIPEVPAPARPELSQRRHTMDTNVLGKSKEDAILISDDDEDGMTTEPTPPVPEPQRSPSPTTEMSPPRRLVKRLARKSASSGRRSTFSGPIKEKSPRKSASQLQQRLAEILLSTDEEDEPRQSGSSKPASVASISTDPIVPALGDMSLGKSSPESELAPSSSSIQVATKRTGPLKPRVKVKGVLYGDGFFRRTRPEDMPAATTATAPPPRDIPVWKRDPRPIESISAPVPRLPTKTFVAASLESDNDSEDELLIADKMLPTSGSDSESREETPAQEPPIHLSPPKSTSHRMHPSSPRPKKMNLTDVINAAYARNAQSHVDLTQDKDELLFTSPTPPLAIMSILNNNEGDTSESASVPMPQSLEIDTQEEGVLGTIHDPAHLMEEDPEFEFPADDPDQTAQASSASATSATGEQSDVEMDEDESKRKTRRSTRVKKQVVRGVRGTQDMANLRMWDPRSRSPSVDSFNAIGRRTRGRPRKRGLSPSSSNTSSEGYAPSSLLDICGIEFFSWRRDGERVAKEFCQTTMLAKDLPHELVDYVNSLQPSMRTAETKRKIFKAIISKNTEQEEPNAPPIDIVNTVDNEPTPAYEFHYTNLMWHSENVGKPDFDALQGCGCRGVCNPKRCACAKRQREQLDYDPELKDYGFVYDKNKRLRVHQYPIFECNAFCGCDDDCQNRVVQNGRKVAIELRKTEFKGWGVFAGQSIPANTFVGIYSGEFITDTEAQERGGLYNNFGRTYLFDLDFWYLAKRNKGRPKYCIDAYHAGNFTRYLNHSCDPNCVINPCYINEPDLEKPLLTIFTQRDVAAGEELCFLLLWRDD</sequence>
<feature type="region of interest" description="Disordered" evidence="8">
    <location>
        <begin position="305"/>
        <end position="366"/>
    </location>
</feature>
<feature type="compositionally biased region" description="Acidic residues" evidence="8">
    <location>
        <begin position="452"/>
        <end position="461"/>
    </location>
</feature>
<feature type="compositionally biased region" description="Basic residues" evidence="8">
    <location>
        <begin position="535"/>
        <end position="545"/>
    </location>
</feature>
<dbReference type="Gene3D" id="2.170.270.10">
    <property type="entry name" value="SET domain"/>
    <property type="match status" value="1"/>
</dbReference>
<name>A0AAW0GT94_9APHY</name>
<feature type="domain" description="Pre-SET" evidence="10">
    <location>
        <begin position="675"/>
        <end position="745"/>
    </location>
</feature>
<evidence type="ECO:0000313" key="11">
    <source>
        <dbReference type="EMBL" id="KAK7692716.1"/>
    </source>
</evidence>
<dbReference type="SUPFAM" id="SSF82199">
    <property type="entry name" value="SET domain"/>
    <property type="match status" value="1"/>
</dbReference>
<feature type="region of interest" description="Disordered" evidence="8">
    <location>
        <begin position="255"/>
        <end position="293"/>
    </location>
</feature>
<evidence type="ECO:0008006" key="13">
    <source>
        <dbReference type="Google" id="ProtNLM"/>
    </source>
</evidence>
<evidence type="ECO:0000256" key="4">
    <source>
        <dbReference type="ARBA" id="ARBA00022679"/>
    </source>
</evidence>
<dbReference type="PROSITE" id="PS50867">
    <property type="entry name" value="PRE_SET"/>
    <property type="match status" value="1"/>
</dbReference>
<dbReference type="SMART" id="SM00317">
    <property type="entry name" value="SET"/>
    <property type="match status" value="1"/>
</dbReference>
<dbReference type="GO" id="GO:0042054">
    <property type="term" value="F:histone methyltransferase activity"/>
    <property type="evidence" value="ECO:0007669"/>
    <property type="project" value="InterPro"/>
</dbReference>
<feature type="region of interest" description="Disordered" evidence="8">
    <location>
        <begin position="452"/>
        <end position="559"/>
    </location>
</feature>
<feature type="compositionally biased region" description="Polar residues" evidence="8">
    <location>
        <begin position="1"/>
        <end position="18"/>
    </location>
</feature>
<keyword evidence="5" id="KW-0949">S-adenosyl-L-methionine</keyword>
<evidence type="ECO:0000256" key="2">
    <source>
        <dbReference type="ARBA" id="ARBA00022454"/>
    </source>
</evidence>
<evidence type="ECO:0000256" key="5">
    <source>
        <dbReference type="ARBA" id="ARBA00022691"/>
    </source>
</evidence>
<proteinExistence type="predicted"/>
<dbReference type="GO" id="GO:0008270">
    <property type="term" value="F:zinc ion binding"/>
    <property type="evidence" value="ECO:0007669"/>
    <property type="project" value="InterPro"/>
</dbReference>
<dbReference type="PROSITE" id="PS50280">
    <property type="entry name" value="SET"/>
    <property type="match status" value="1"/>
</dbReference>
<dbReference type="AlphaFoldDB" id="A0AAW0GT94"/>
<evidence type="ECO:0000259" key="10">
    <source>
        <dbReference type="PROSITE" id="PS50867"/>
    </source>
</evidence>
<evidence type="ECO:0000256" key="3">
    <source>
        <dbReference type="ARBA" id="ARBA00022603"/>
    </source>
</evidence>
<dbReference type="SMART" id="SM00468">
    <property type="entry name" value="PreSET"/>
    <property type="match status" value="1"/>
</dbReference>
<keyword evidence="7" id="KW-0862">Zinc</keyword>
<dbReference type="GO" id="GO:0005694">
    <property type="term" value="C:chromosome"/>
    <property type="evidence" value="ECO:0007669"/>
    <property type="project" value="UniProtKB-SubCell"/>
</dbReference>
<evidence type="ECO:0000313" key="12">
    <source>
        <dbReference type="Proteomes" id="UP001385951"/>
    </source>
</evidence>
<evidence type="ECO:0000256" key="1">
    <source>
        <dbReference type="ARBA" id="ARBA00004286"/>
    </source>
</evidence>
<keyword evidence="12" id="KW-1185">Reference proteome</keyword>
<feature type="region of interest" description="Disordered" evidence="8">
    <location>
        <begin position="1"/>
        <end position="22"/>
    </location>
</feature>
<feature type="compositionally biased region" description="Polar residues" evidence="8">
    <location>
        <begin position="143"/>
        <end position="153"/>
    </location>
</feature>
<dbReference type="InterPro" id="IPR007728">
    <property type="entry name" value="Pre-SET_dom"/>
</dbReference>
<dbReference type="Pfam" id="PF00856">
    <property type="entry name" value="SET"/>
    <property type="match status" value="1"/>
</dbReference>
<dbReference type="EMBL" id="JASBNA010000004">
    <property type="protein sequence ID" value="KAK7692716.1"/>
    <property type="molecule type" value="Genomic_DNA"/>
</dbReference>
<dbReference type="GO" id="GO:0032259">
    <property type="term" value="P:methylation"/>
    <property type="evidence" value="ECO:0007669"/>
    <property type="project" value="UniProtKB-KW"/>
</dbReference>
<dbReference type="InterPro" id="IPR050973">
    <property type="entry name" value="H3K9_Histone-Lys_N-MTase"/>
</dbReference>
<dbReference type="PANTHER" id="PTHR46223">
    <property type="entry name" value="HISTONE-LYSINE N-METHYLTRANSFERASE SUV39H"/>
    <property type="match status" value="1"/>
</dbReference>
<feature type="compositionally biased region" description="Basic residues" evidence="8">
    <location>
        <begin position="352"/>
        <end position="365"/>
    </location>
</feature>
<feature type="compositionally biased region" description="Polar residues" evidence="8">
    <location>
        <begin position="547"/>
        <end position="556"/>
    </location>
</feature>
<feature type="compositionally biased region" description="Pro residues" evidence="8">
    <location>
        <begin position="64"/>
        <end position="74"/>
    </location>
</feature>
<feature type="compositionally biased region" description="Pro residues" evidence="8">
    <location>
        <begin position="112"/>
        <end position="122"/>
    </location>
</feature>
<feature type="domain" description="SET" evidence="9">
    <location>
        <begin position="748"/>
        <end position="878"/>
    </location>
</feature>
<keyword evidence="2" id="KW-0158">Chromosome</keyword>
<evidence type="ECO:0000256" key="6">
    <source>
        <dbReference type="ARBA" id="ARBA00022723"/>
    </source>
</evidence>
<feature type="compositionally biased region" description="Acidic residues" evidence="8">
    <location>
        <begin position="309"/>
        <end position="318"/>
    </location>
</feature>
<feature type="compositionally biased region" description="Basic residues" evidence="8">
    <location>
        <begin position="490"/>
        <end position="502"/>
    </location>
</feature>
<dbReference type="PANTHER" id="PTHR46223:SF3">
    <property type="entry name" value="HISTONE-LYSINE N-METHYLTRANSFERASE SET-23"/>
    <property type="match status" value="1"/>
</dbReference>
<accession>A0AAW0GT94</accession>
<gene>
    <name evidence="11" type="ORF">QCA50_004349</name>
</gene>
<feature type="region of interest" description="Disordered" evidence="8">
    <location>
        <begin position="38"/>
        <end position="236"/>
    </location>
</feature>
<feature type="compositionally biased region" description="Polar residues" evidence="8">
    <location>
        <begin position="187"/>
        <end position="201"/>
    </location>
</feature>
<dbReference type="Proteomes" id="UP001385951">
    <property type="component" value="Unassembled WGS sequence"/>
</dbReference>
<evidence type="ECO:0000256" key="7">
    <source>
        <dbReference type="ARBA" id="ARBA00022833"/>
    </source>
</evidence>
<dbReference type="InterPro" id="IPR001214">
    <property type="entry name" value="SET_dom"/>
</dbReference>
<dbReference type="InterPro" id="IPR046341">
    <property type="entry name" value="SET_dom_sf"/>
</dbReference>
<keyword evidence="3" id="KW-0489">Methyltransferase</keyword>
<evidence type="ECO:0000259" key="9">
    <source>
        <dbReference type="PROSITE" id="PS50280"/>
    </source>
</evidence>
<comment type="subcellular location">
    <subcellularLocation>
        <location evidence="1">Chromosome</location>
    </subcellularLocation>
</comment>
<comment type="caution">
    <text evidence="11">The sequence shown here is derived from an EMBL/GenBank/DDBJ whole genome shotgun (WGS) entry which is preliminary data.</text>
</comment>
<evidence type="ECO:0000256" key="8">
    <source>
        <dbReference type="SAM" id="MobiDB-lite"/>
    </source>
</evidence>
<dbReference type="Pfam" id="PF05033">
    <property type="entry name" value="Pre-SET"/>
    <property type="match status" value="1"/>
</dbReference>
<protein>
    <recommendedName>
        <fullName evidence="13">SET domain-containing protein</fullName>
    </recommendedName>
</protein>
<dbReference type="GO" id="GO:0005634">
    <property type="term" value="C:nucleus"/>
    <property type="evidence" value="ECO:0007669"/>
    <property type="project" value="InterPro"/>
</dbReference>
<keyword evidence="6" id="KW-0479">Metal-binding</keyword>
<reference evidence="11 12" key="1">
    <citation type="submission" date="2022-09" db="EMBL/GenBank/DDBJ databases">
        <authorList>
            <person name="Palmer J.M."/>
        </authorList>
    </citation>
    <scope>NUCLEOTIDE SEQUENCE [LARGE SCALE GENOMIC DNA]</scope>
    <source>
        <strain evidence="11 12">DSM 7382</strain>
    </source>
</reference>
<keyword evidence="4" id="KW-0808">Transferase</keyword>
<feature type="compositionally biased region" description="Low complexity" evidence="8">
    <location>
        <begin position="216"/>
        <end position="228"/>
    </location>
</feature>